<dbReference type="Pfam" id="PF03781">
    <property type="entry name" value="FGE-sulfatase"/>
    <property type="match status" value="1"/>
</dbReference>
<dbReference type="InterPro" id="IPR005532">
    <property type="entry name" value="SUMF_dom"/>
</dbReference>
<dbReference type="PANTHER" id="PTHR23150">
    <property type="entry name" value="SULFATASE MODIFYING FACTOR 1, 2"/>
    <property type="match status" value="1"/>
</dbReference>
<dbReference type="PROSITE" id="PS51257">
    <property type="entry name" value="PROKAR_LIPOPROTEIN"/>
    <property type="match status" value="1"/>
</dbReference>
<dbReference type="PANTHER" id="PTHR23150:SF19">
    <property type="entry name" value="FORMYLGLYCINE-GENERATING ENZYME"/>
    <property type="match status" value="1"/>
</dbReference>
<gene>
    <name evidence="2" type="ORF">ACFSAH_06375</name>
</gene>
<dbReference type="InterPro" id="IPR042095">
    <property type="entry name" value="SUMF_sf"/>
</dbReference>
<proteinExistence type="predicted"/>
<dbReference type="InterPro" id="IPR016187">
    <property type="entry name" value="CTDL_fold"/>
</dbReference>
<organism evidence="2 3">
    <name type="scientific">Pseudopedobacter beijingensis</name>
    <dbReference type="NCBI Taxonomy" id="1207056"/>
    <lineage>
        <taxon>Bacteria</taxon>
        <taxon>Pseudomonadati</taxon>
        <taxon>Bacteroidota</taxon>
        <taxon>Sphingobacteriia</taxon>
        <taxon>Sphingobacteriales</taxon>
        <taxon>Sphingobacteriaceae</taxon>
        <taxon>Pseudopedobacter</taxon>
    </lineage>
</organism>
<protein>
    <submittedName>
        <fullName evidence="2">SUMF1/EgtB/PvdO family nonheme iron enzyme</fullName>
    </submittedName>
</protein>
<comment type="caution">
    <text evidence="2">The sequence shown here is derived from an EMBL/GenBank/DDBJ whole genome shotgun (WGS) entry which is preliminary data.</text>
</comment>
<feature type="domain" description="Sulfatase-modifying factor enzyme-like" evidence="1">
    <location>
        <begin position="46"/>
        <end position="433"/>
    </location>
</feature>
<keyword evidence="3" id="KW-1185">Reference proteome</keyword>
<dbReference type="EMBL" id="JBHUDG010000005">
    <property type="protein sequence ID" value="MFD1629498.1"/>
    <property type="molecule type" value="Genomic_DNA"/>
</dbReference>
<dbReference type="Proteomes" id="UP001597118">
    <property type="component" value="Unassembled WGS sequence"/>
</dbReference>
<accession>A0ABW4IB83</accession>
<dbReference type="RefSeq" id="WP_379661879.1">
    <property type="nucleotide sequence ID" value="NZ_JBHUDG010000005.1"/>
</dbReference>
<name>A0ABW4IB83_9SPHI</name>
<dbReference type="Gene3D" id="3.90.1580.10">
    <property type="entry name" value="paralog of FGE (formylglycine-generating enzyme)"/>
    <property type="match status" value="1"/>
</dbReference>
<evidence type="ECO:0000259" key="1">
    <source>
        <dbReference type="Pfam" id="PF03781"/>
    </source>
</evidence>
<reference evidence="3" key="1">
    <citation type="journal article" date="2019" name="Int. J. Syst. Evol. Microbiol.">
        <title>The Global Catalogue of Microorganisms (GCM) 10K type strain sequencing project: providing services to taxonomists for standard genome sequencing and annotation.</title>
        <authorList>
            <consortium name="The Broad Institute Genomics Platform"/>
            <consortium name="The Broad Institute Genome Sequencing Center for Infectious Disease"/>
            <person name="Wu L."/>
            <person name="Ma J."/>
        </authorList>
    </citation>
    <scope>NUCLEOTIDE SEQUENCE [LARGE SCALE GENOMIC DNA]</scope>
    <source>
        <strain evidence="3">CCUG 53762</strain>
    </source>
</reference>
<sequence length="450" mass="50990">MKTIYSSILLVSIASLIGCGGGTSGGRGELTGVKSSKAVRQEIPYGMVYIPAGTFVMGQVDQDVTISQFPQNKQVTISAFYMDETEITNSEYKQFVYWVRDSIAVKRLGTGADKYMLKTKGATNSTPTYIDWKKVQSGKGIWGDKTIAEELDKNMYYQDNERFFGKKELNVEQLRYDYEWIDYRKAADNRGARNPNMNKNGLSVTRDQFIVKEEVYVYPDTLVWISDFTYSQNDPMTKGYFSHPSFANYPVVGVSWKQAKAFTVWRSRLNEAYKTARKLPARLDYDLPTEAQFEYAARGGRTGTTYPWGGPYIRNAKGCLLANFKPGRGNYIDDGGAFTVYAKSYFPNDYGLYNMAGNVAEWTSSIYNPTAVAYVNTLNPSFDRAVQDGDPDYEKRRVVKGGSWKDIGYFLQNSARSYEYPDSTRSSIGFRCVTPFVGRDIRDKPSRMKP</sequence>
<evidence type="ECO:0000313" key="3">
    <source>
        <dbReference type="Proteomes" id="UP001597118"/>
    </source>
</evidence>
<dbReference type="SUPFAM" id="SSF56436">
    <property type="entry name" value="C-type lectin-like"/>
    <property type="match status" value="1"/>
</dbReference>
<dbReference type="InterPro" id="IPR051043">
    <property type="entry name" value="Sulfatase_Mod_Factor_Kinase"/>
</dbReference>
<evidence type="ECO:0000313" key="2">
    <source>
        <dbReference type="EMBL" id="MFD1629498.1"/>
    </source>
</evidence>